<dbReference type="InterPro" id="IPR011109">
    <property type="entry name" value="DNA_bind_recombinase_dom"/>
</dbReference>
<gene>
    <name evidence="3" type="ORF">GBA65_17105</name>
</gene>
<organism evidence="3 4">
    <name type="scientific">Rubrobacter marinus</name>
    <dbReference type="NCBI Taxonomy" id="2653852"/>
    <lineage>
        <taxon>Bacteria</taxon>
        <taxon>Bacillati</taxon>
        <taxon>Actinomycetota</taxon>
        <taxon>Rubrobacteria</taxon>
        <taxon>Rubrobacterales</taxon>
        <taxon>Rubrobacteraceae</taxon>
        <taxon>Rubrobacter</taxon>
    </lineage>
</organism>
<dbReference type="GO" id="GO:0000150">
    <property type="term" value="F:DNA strand exchange activity"/>
    <property type="evidence" value="ECO:0007669"/>
    <property type="project" value="InterPro"/>
</dbReference>
<dbReference type="GO" id="GO:0003677">
    <property type="term" value="F:DNA binding"/>
    <property type="evidence" value="ECO:0007669"/>
    <property type="project" value="InterPro"/>
</dbReference>
<dbReference type="EMBL" id="CP045121">
    <property type="protein sequence ID" value="QIN79959.1"/>
    <property type="molecule type" value="Genomic_DNA"/>
</dbReference>
<keyword evidence="4" id="KW-1185">Reference proteome</keyword>
<evidence type="ECO:0000259" key="2">
    <source>
        <dbReference type="Pfam" id="PF07508"/>
    </source>
</evidence>
<reference evidence="3 4" key="1">
    <citation type="submission" date="2019-10" db="EMBL/GenBank/DDBJ databases">
        <title>Rubrobacter sp nov SCSIO 52915 isolated from a deep-sea sediment in the South China Sea.</title>
        <authorList>
            <person name="Chen R.W."/>
        </authorList>
    </citation>
    <scope>NUCLEOTIDE SEQUENCE [LARGE SCALE GENOMIC DNA]</scope>
    <source>
        <strain evidence="3 4">SCSIO 52915</strain>
    </source>
</reference>
<dbReference type="RefSeq" id="WP_166397633.1">
    <property type="nucleotide sequence ID" value="NZ_CP045121.1"/>
</dbReference>
<feature type="domain" description="Recombinase" evidence="2">
    <location>
        <begin position="2"/>
        <end position="53"/>
    </location>
</feature>
<dbReference type="Proteomes" id="UP000502706">
    <property type="component" value="Chromosome"/>
</dbReference>
<protein>
    <recommendedName>
        <fullName evidence="2">Recombinase domain-containing protein</fullName>
    </recommendedName>
</protein>
<sequence>MAIVHRIVRMIGAEGMTINAVCKALEAEGISAPKGGRLWSRQFVRSRILSYVYLPHSFGEISRIESSPQPPQASTRLPPTVSGGTARSVIRRRARSG</sequence>
<evidence type="ECO:0000313" key="3">
    <source>
        <dbReference type="EMBL" id="QIN79959.1"/>
    </source>
</evidence>
<feature type="region of interest" description="Disordered" evidence="1">
    <location>
        <begin position="64"/>
        <end position="97"/>
    </location>
</feature>
<name>A0A6G8Q0E7_9ACTN</name>
<dbReference type="AlphaFoldDB" id="A0A6G8Q0E7"/>
<feature type="compositionally biased region" description="Polar residues" evidence="1">
    <location>
        <begin position="64"/>
        <end position="85"/>
    </location>
</feature>
<evidence type="ECO:0000313" key="4">
    <source>
        <dbReference type="Proteomes" id="UP000502706"/>
    </source>
</evidence>
<accession>A0A6G8Q0E7</accession>
<proteinExistence type="predicted"/>
<dbReference type="KEGG" id="rmar:GBA65_17105"/>
<dbReference type="Pfam" id="PF07508">
    <property type="entry name" value="Recombinase"/>
    <property type="match status" value="1"/>
</dbReference>
<evidence type="ECO:0000256" key="1">
    <source>
        <dbReference type="SAM" id="MobiDB-lite"/>
    </source>
</evidence>